<dbReference type="Pfam" id="PF10117">
    <property type="entry name" value="McrBC"/>
    <property type="match status" value="1"/>
</dbReference>
<dbReference type="EMBL" id="QJSU01000001">
    <property type="protein sequence ID" value="PYE41179.1"/>
    <property type="molecule type" value="Genomic_DNA"/>
</dbReference>
<dbReference type="AlphaFoldDB" id="A0A2V4UQ43"/>
<name>A0A2V4UQ43_9GAMM</name>
<keyword evidence="2" id="KW-1185">Reference proteome</keyword>
<evidence type="ECO:0000313" key="1">
    <source>
        <dbReference type="EMBL" id="PYE41179.1"/>
    </source>
</evidence>
<accession>A0A2V4UQ43</accession>
<comment type="caution">
    <text evidence="1">The sequence shown here is derived from an EMBL/GenBank/DDBJ whole genome shotgun (WGS) entry which is preliminary data.</text>
</comment>
<reference evidence="1 2" key="1">
    <citation type="submission" date="2018-06" db="EMBL/GenBank/DDBJ databases">
        <title>Genomic Encyclopedia of Type Strains, Phase III (KMG-III): the genomes of soil and plant-associated and newly described type strains.</title>
        <authorList>
            <person name="Whitman W."/>
        </authorList>
    </citation>
    <scope>NUCLEOTIDE SEQUENCE [LARGE SCALE GENOMIC DNA]</scope>
    <source>
        <strain evidence="1 2">CECT 5889</strain>
    </source>
</reference>
<evidence type="ECO:0000313" key="2">
    <source>
        <dbReference type="Proteomes" id="UP000247746"/>
    </source>
</evidence>
<dbReference type="PANTHER" id="PTHR38733:SF1">
    <property type="entry name" value="TYPE IV METHYL-DIRECTED RESTRICTION ENZYME ECOKMCRBC"/>
    <property type="match status" value="1"/>
</dbReference>
<dbReference type="OrthoDB" id="307209at2"/>
<protein>
    <submittedName>
        <fullName evidence="1">McrBC 5-methylcytosine restriction system component</fullName>
    </submittedName>
</protein>
<gene>
    <name evidence="1" type="ORF">DFP82_101502</name>
</gene>
<organism evidence="1 2">
    <name type="scientific">Psychrobacter fozii</name>
    <dbReference type="NCBI Taxonomy" id="198480"/>
    <lineage>
        <taxon>Bacteria</taxon>
        <taxon>Pseudomonadati</taxon>
        <taxon>Pseudomonadota</taxon>
        <taxon>Gammaproteobacteria</taxon>
        <taxon>Moraxellales</taxon>
        <taxon>Moraxellaceae</taxon>
        <taxon>Psychrobacter</taxon>
    </lineage>
</organism>
<dbReference type="RefSeq" id="WP_110922134.1">
    <property type="nucleotide sequence ID" value="NZ_QJSU01000001.1"/>
</dbReference>
<dbReference type="InterPro" id="IPR019292">
    <property type="entry name" value="McrC"/>
</dbReference>
<proteinExistence type="predicted"/>
<sequence length="470" mass="54035">MMIVTTDNYSLILDANVPNVNKVIADLSLLASKNIGELVTAHPNLLIFPAHFEDNEDDIASKPIFELKVNESQTVLETGNVMGFIGVKDTQLKIQSRFARASVVDSDDQANQEEAIEEDYFLHYMLQKVLCINLFDLKHSRNQTNLFDFLVYLFPYFLKKALSQGLYKEYQKQSYNDSSLKGAIDIKAHLRKNLPFRGNVAYSVREHSFDNSISQLIRHAIELIKQKPNLGDVLHSDSETLDFVNLIVQHTPSYHVRDRHTIINTNRKPFVHPYFTEYSGLQKICLQILRYEGLKYAHNDDKAHGILFDGAWLWEEYLNTLLRPIGYDHPTNNTRQGGIKVYAQKLSGNNVRRYPDFVKDNRIILDAKYKRMKDNKIDRDDLNQVLSYLFLYKANIGGYIAPTEEDNLVLNMGLLNGFGGSIHKFKLSIPQHVASYPEFKQLIAMNETKLIESIKELSFKQSIDESFSTV</sequence>
<dbReference type="PANTHER" id="PTHR38733">
    <property type="entry name" value="PROTEIN MCRC"/>
    <property type="match status" value="1"/>
</dbReference>
<dbReference type="Proteomes" id="UP000247746">
    <property type="component" value="Unassembled WGS sequence"/>
</dbReference>